<dbReference type="PANTHER" id="PTHR42847">
    <property type="entry name" value="ALKANESULFONATE MONOOXYGENASE"/>
    <property type="match status" value="1"/>
</dbReference>
<sequence>MKVMRISIWPGAGQPYGDVLEAARHAAETGWDGVWIADHFMPNDGTGADPLHPVLECGSLVAALGAAVPRVRIGTLVYGNTYRHPAVLANMAATVDQITGGRFTLGVGAGWQINEHDQYGLELPPIGKRIDRFVEALHVLKGLLRSPRTTVHGEYYQLTDAVCEPKPVQDPMPIMIGAKGEQRMLRVVAEHADMWNTWGRPDVIAHKSAVLDRHCASVGRDPASILRTAQALTVVDGPIPDDVSMPVIGGSRKQLAADIEEYRAAGVDELIVPDGLLGTGATKFTAMDTLLSLVRP</sequence>
<dbReference type="InterPro" id="IPR050172">
    <property type="entry name" value="SsuD_RutA_monooxygenase"/>
</dbReference>
<reference evidence="6 7" key="1">
    <citation type="submission" date="2012-02" db="EMBL/GenBank/DDBJ databases">
        <title>Complete genome sequence of Actinoplanes missouriensis 431 (= NBRC 102363).</title>
        <authorList>
            <person name="Ohnishi Y."/>
            <person name="Ishikawa J."/>
            <person name="Sekine M."/>
            <person name="Hosoyama A."/>
            <person name="Harada T."/>
            <person name="Narita H."/>
            <person name="Hata T."/>
            <person name="Konno Y."/>
            <person name="Tutikane K."/>
            <person name="Fujita N."/>
            <person name="Horinouchi S."/>
            <person name="Hayakawa M."/>
        </authorList>
    </citation>
    <scope>NUCLEOTIDE SEQUENCE [LARGE SCALE GENOMIC DNA]</scope>
    <source>
        <strain evidence="7">ATCC 14538 / DSM 43046 / CBS 188.64 / JCM 3121 / NBRC 102363 / NCIMB 12654 / NRRL B-3342 / UNCC 431</strain>
    </source>
</reference>
<evidence type="ECO:0000256" key="1">
    <source>
        <dbReference type="ARBA" id="ARBA00022630"/>
    </source>
</evidence>
<evidence type="ECO:0000256" key="3">
    <source>
        <dbReference type="ARBA" id="ARBA00023002"/>
    </source>
</evidence>
<dbReference type="Pfam" id="PF00296">
    <property type="entry name" value="Bac_luciferase"/>
    <property type="match status" value="1"/>
</dbReference>
<dbReference type="KEGG" id="ams:AMIS_34270"/>
<feature type="domain" description="Luciferase-like" evidence="5">
    <location>
        <begin position="5"/>
        <end position="236"/>
    </location>
</feature>
<dbReference type="GO" id="GO:0008726">
    <property type="term" value="F:alkanesulfonate monooxygenase activity"/>
    <property type="evidence" value="ECO:0007669"/>
    <property type="project" value="TreeGrafter"/>
</dbReference>
<evidence type="ECO:0000313" key="7">
    <source>
        <dbReference type="Proteomes" id="UP000007882"/>
    </source>
</evidence>
<organism evidence="6 7">
    <name type="scientific">Actinoplanes missouriensis (strain ATCC 14538 / DSM 43046 / CBS 188.64 / JCM 3121 / NBRC 102363 / NCIMB 12654 / NRRL B-3342 / UNCC 431)</name>
    <dbReference type="NCBI Taxonomy" id="512565"/>
    <lineage>
        <taxon>Bacteria</taxon>
        <taxon>Bacillati</taxon>
        <taxon>Actinomycetota</taxon>
        <taxon>Actinomycetes</taxon>
        <taxon>Micromonosporales</taxon>
        <taxon>Micromonosporaceae</taxon>
        <taxon>Actinoplanes</taxon>
    </lineage>
</organism>
<name>I0H6L0_ACTM4</name>
<dbReference type="InterPro" id="IPR036661">
    <property type="entry name" value="Luciferase-like_sf"/>
</dbReference>
<dbReference type="PATRIC" id="fig|512565.3.peg.3423"/>
<gene>
    <name evidence="6" type="ordered locus">AMIS_34270</name>
</gene>
<evidence type="ECO:0000313" key="6">
    <source>
        <dbReference type="EMBL" id="BAL88647.1"/>
    </source>
</evidence>
<proteinExistence type="predicted"/>
<dbReference type="PANTHER" id="PTHR42847:SF8">
    <property type="entry name" value="CONSERVED PROTEIN"/>
    <property type="match status" value="1"/>
</dbReference>
<dbReference type="InterPro" id="IPR011251">
    <property type="entry name" value="Luciferase-like_dom"/>
</dbReference>
<evidence type="ECO:0000256" key="4">
    <source>
        <dbReference type="ARBA" id="ARBA00023033"/>
    </source>
</evidence>
<dbReference type="SUPFAM" id="SSF51679">
    <property type="entry name" value="Bacterial luciferase-like"/>
    <property type="match status" value="1"/>
</dbReference>
<keyword evidence="3" id="KW-0560">Oxidoreductase</keyword>
<evidence type="ECO:0000259" key="5">
    <source>
        <dbReference type="Pfam" id="PF00296"/>
    </source>
</evidence>
<dbReference type="GO" id="GO:0046306">
    <property type="term" value="P:alkanesulfonate catabolic process"/>
    <property type="evidence" value="ECO:0007669"/>
    <property type="project" value="TreeGrafter"/>
</dbReference>
<keyword evidence="1" id="KW-0285">Flavoprotein</keyword>
<keyword evidence="2" id="KW-0288">FMN</keyword>
<dbReference type="Gene3D" id="3.20.20.30">
    <property type="entry name" value="Luciferase-like domain"/>
    <property type="match status" value="1"/>
</dbReference>
<evidence type="ECO:0000256" key="2">
    <source>
        <dbReference type="ARBA" id="ARBA00022643"/>
    </source>
</evidence>
<dbReference type="AlphaFoldDB" id="I0H6L0"/>
<dbReference type="EMBL" id="AP012319">
    <property type="protein sequence ID" value="BAL88647.1"/>
    <property type="molecule type" value="Genomic_DNA"/>
</dbReference>
<dbReference type="HOGENOM" id="CLU_027853_6_2_11"/>
<keyword evidence="4 6" id="KW-0503">Monooxygenase</keyword>
<keyword evidence="7" id="KW-1185">Reference proteome</keyword>
<dbReference type="eggNOG" id="COG2141">
    <property type="taxonomic scope" value="Bacteria"/>
</dbReference>
<protein>
    <submittedName>
        <fullName evidence="6">Putative luciferase-like monooxygenase</fullName>
    </submittedName>
</protein>
<dbReference type="STRING" id="512565.AMIS_34270"/>
<dbReference type="Proteomes" id="UP000007882">
    <property type="component" value="Chromosome"/>
</dbReference>
<accession>I0H6L0</accession>